<dbReference type="AlphaFoldDB" id="A0A8H7SM77"/>
<feature type="signal peptide" evidence="2">
    <location>
        <begin position="1"/>
        <end position="21"/>
    </location>
</feature>
<reference evidence="3" key="1">
    <citation type="submission" date="2021-01" db="EMBL/GenBank/DDBJ databases">
        <title>Metabolic potential, ecology and presence of endohyphal bacteria is reflected in genomic diversity of Mucoromycotina.</title>
        <authorList>
            <person name="Muszewska A."/>
            <person name="Okrasinska A."/>
            <person name="Steczkiewicz K."/>
            <person name="Drgas O."/>
            <person name="Orlowska M."/>
            <person name="Perlinska-Lenart U."/>
            <person name="Aleksandrzak-Piekarczyk T."/>
            <person name="Szatraj K."/>
            <person name="Zielenkiewicz U."/>
            <person name="Pilsyk S."/>
            <person name="Malc E."/>
            <person name="Mieczkowski P."/>
            <person name="Kruszewska J.S."/>
            <person name="Biernat P."/>
            <person name="Pawlowska J."/>
        </authorList>
    </citation>
    <scope>NUCLEOTIDE SEQUENCE</scope>
    <source>
        <strain evidence="3">WA0000018081</strain>
    </source>
</reference>
<evidence type="ECO:0000313" key="3">
    <source>
        <dbReference type="EMBL" id="KAG2231015.1"/>
    </source>
</evidence>
<keyword evidence="2" id="KW-0732">Signal</keyword>
<keyword evidence="4" id="KW-1185">Reference proteome</keyword>
<accession>A0A8H7SM77</accession>
<evidence type="ECO:0000313" key="4">
    <source>
        <dbReference type="Proteomes" id="UP000613177"/>
    </source>
</evidence>
<feature type="chain" id="PRO_5034034971" evidence="2">
    <location>
        <begin position="22"/>
        <end position="202"/>
    </location>
</feature>
<name>A0A8H7SM77_9FUNG</name>
<evidence type="ECO:0000256" key="2">
    <source>
        <dbReference type="SAM" id="SignalP"/>
    </source>
</evidence>
<feature type="region of interest" description="Disordered" evidence="1">
    <location>
        <begin position="102"/>
        <end position="202"/>
    </location>
</feature>
<comment type="caution">
    <text evidence="3">The sequence shown here is derived from an EMBL/GenBank/DDBJ whole genome shotgun (WGS) entry which is preliminary data.</text>
</comment>
<organism evidence="3 4">
    <name type="scientific">Thamnidium elegans</name>
    <dbReference type="NCBI Taxonomy" id="101142"/>
    <lineage>
        <taxon>Eukaryota</taxon>
        <taxon>Fungi</taxon>
        <taxon>Fungi incertae sedis</taxon>
        <taxon>Mucoromycota</taxon>
        <taxon>Mucoromycotina</taxon>
        <taxon>Mucoromycetes</taxon>
        <taxon>Mucorales</taxon>
        <taxon>Mucorineae</taxon>
        <taxon>Mucoraceae</taxon>
        <taxon>Thamnidium</taxon>
    </lineage>
</organism>
<sequence length="202" mass="22267">MHIYTIFSVTFAGILVTFSSAQTFDKKSLVAGTHQVIENRGTFGSSYKKREVKKRFSKSGQRPDSYFIAHSSNNAISGSGIRLRSYVGDNVDGYDGGYNYRSSSFSSPTAADDEDYRDDEGYDNDVYGEDTGYYDNDIYGEDTGYYDNDVYDEDAGYYDNDVYGDDTGYDEDGEGGYSSYDRPGHGDGYNGGYAAASASGRD</sequence>
<proteinExistence type="predicted"/>
<gene>
    <name evidence="3" type="ORF">INT48_001622</name>
</gene>
<feature type="compositionally biased region" description="Acidic residues" evidence="1">
    <location>
        <begin position="111"/>
        <end position="128"/>
    </location>
</feature>
<dbReference type="EMBL" id="JAEPRE010000172">
    <property type="protein sequence ID" value="KAG2231015.1"/>
    <property type="molecule type" value="Genomic_DNA"/>
</dbReference>
<evidence type="ECO:0000256" key="1">
    <source>
        <dbReference type="SAM" id="MobiDB-lite"/>
    </source>
</evidence>
<feature type="compositionally biased region" description="Low complexity" evidence="1">
    <location>
        <begin position="192"/>
        <end position="202"/>
    </location>
</feature>
<protein>
    <submittedName>
        <fullName evidence="3">Uncharacterized protein</fullName>
    </submittedName>
</protein>
<dbReference type="Proteomes" id="UP000613177">
    <property type="component" value="Unassembled WGS sequence"/>
</dbReference>
<feature type="compositionally biased region" description="Acidic residues" evidence="1">
    <location>
        <begin position="149"/>
        <end position="174"/>
    </location>
</feature>